<dbReference type="RefSeq" id="WP_320003376.1">
    <property type="nucleotide sequence ID" value="NZ_JAUHJS010000002.1"/>
</dbReference>
<evidence type="ECO:0000313" key="2">
    <source>
        <dbReference type="EMBL" id="MDN4164851.1"/>
    </source>
</evidence>
<keyword evidence="1" id="KW-0175">Coiled coil</keyword>
<name>A0ABT8F318_9BACT</name>
<dbReference type="EMBL" id="JAUHJS010000002">
    <property type="protein sequence ID" value="MDN4164851.1"/>
    <property type="molecule type" value="Genomic_DNA"/>
</dbReference>
<accession>A0ABT8F318</accession>
<protein>
    <recommendedName>
        <fullName evidence="4">Phenylalanyl-tRNA synthetase subunit beta</fullName>
    </recommendedName>
</protein>
<feature type="coiled-coil region" evidence="1">
    <location>
        <begin position="10"/>
        <end position="88"/>
    </location>
</feature>
<reference evidence="2" key="1">
    <citation type="submission" date="2023-06" db="EMBL/GenBank/DDBJ databases">
        <title>Cytophagales bacterium Strain LB-30, isolated from soil.</title>
        <authorList>
            <person name="Liu B."/>
        </authorList>
    </citation>
    <scope>NUCLEOTIDE SEQUENCE</scope>
    <source>
        <strain evidence="2">LB-30</strain>
    </source>
</reference>
<dbReference type="Proteomes" id="UP001168552">
    <property type="component" value="Unassembled WGS sequence"/>
</dbReference>
<gene>
    <name evidence="2" type="ORF">QWY31_05020</name>
</gene>
<keyword evidence="3" id="KW-1185">Reference proteome</keyword>
<comment type="caution">
    <text evidence="2">The sequence shown here is derived from an EMBL/GenBank/DDBJ whole genome shotgun (WGS) entry which is preliminary data.</text>
</comment>
<proteinExistence type="predicted"/>
<evidence type="ECO:0000313" key="3">
    <source>
        <dbReference type="Proteomes" id="UP001168552"/>
    </source>
</evidence>
<evidence type="ECO:0008006" key="4">
    <source>
        <dbReference type="Google" id="ProtNLM"/>
    </source>
</evidence>
<evidence type="ECO:0000256" key="1">
    <source>
        <dbReference type="SAM" id="Coils"/>
    </source>
</evidence>
<sequence length="98" mass="11082">MNPEKLSLELVSLERRVKMLLGEYQAVKEELAQLKAENSQLAGLVKQKDELINNFQNQIKISKIVGSIEADEDEASGLKAKINEYIREIDKCIAHLSK</sequence>
<organism evidence="2 3">
    <name type="scientific">Shiella aurantiaca</name>
    <dbReference type="NCBI Taxonomy" id="3058365"/>
    <lineage>
        <taxon>Bacteria</taxon>
        <taxon>Pseudomonadati</taxon>
        <taxon>Bacteroidota</taxon>
        <taxon>Cytophagia</taxon>
        <taxon>Cytophagales</taxon>
        <taxon>Shiellaceae</taxon>
        <taxon>Shiella</taxon>
    </lineage>
</organism>
<dbReference type="Gene3D" id="1.20.5.340">
    <property type="match status" value="1"/>
</dbReference>